<evidence type="ECO:0000256" key="1">
    <source>
        <dbReference type="SAM" id="Phobius"/>
    </source>
</evidence>
<dbReference type="AlphaFoldDB" id="A0A173LYB1"/>
<dbReference type="Proteomes" id="UP000243847">
    <property type="component" value="Chromosome sequence1"/>
</dbReference>
<proteinExistence type="predicted"/>
<keyword evidence="1" id="KW-1133">Transmembrane helix</keyword>
<evidence type="ECO:0000313" key="3">
    <source>
        <dbReference type="Proteomes" id="UP000243847"/>
    </source>
</evidence>
<gene>
    <name evidence="2" type="ORF">AUMI_114240</name>
</gene>
<protein>
    <submittedName>
        <fullName evidence="2">Uncharacterized protein</fullName>
    </submittedName>
</protein>
<keyword evidence="1" id="KW-0812">Transmembrane</keyword>
<keyword evidence="1" id="KW-0472">Membrane</keyword>
<dbReference type="KEGG" id="amin:AUMI_114240"/>
<accession>A0A173LYB1</accession>
<name>A0A173LYB1_9MICO</name>
<sequence>MPDAILIKTSNNRDVIYLDNPQVWTLIGVFSAAIFALIGVVFASFRMIGTGLRAEMASMRNELGARMDARFDHLDRDVQLLMTKEFGDR</sequence>
<feature type="transmembrane region" description="Helical" evidence="1">
    <location>
        <begin position="23"/>
        <end position="45"/>
    </location>
</feature>
<evidence type="ECO:0000313" key="2">
    <source>
        <dbReference type="EMBL" id="BAU99966.1"/>
    </source>
</evidence>
<dbReference type="EMBL" id="AP017457">
    <property type="protein sequence ID" value="BAU99966.1"/>
    <property type="molecule type" value="Genomic_DNA"/>
</dbReference>
<organism evidence="2 3">
    <name type="scientific">Aurantimicrobium minutum</name>
    <dbReference type="NCBI Taxonomy" id="708131"/>
    <lineage>
        <taxon>Bacteria</taxon>
        <taxon>Bacillati</taxon>
        <taxon>Actinomycetota</taxon>
        <taxon>Actinomycetes</taxon>
        <taxon>Micrococcales</taxon>
        <taxon>Microbacteriaceae</taxon>
        <taxon>Aurantimicrobium</taxon>
    </lineage>
</organism>
<reference evidence="2 3" key="1">
    <citation type="journal article" date="2016" name="Genome Announc.">
        <title>Complete Genome Sequence of Aurantimicrobium minutum Type Strain KNCT, a Planktonic Ultramicrobacterium Isolated from River Water.</title>
        <authorList>
            <person name="Nakai R."/>
            <person name="Fujisawa T."/>
            <person name="Nakamura Y."/>
            <person name="Nishide H."/>
            <person name="Uchiyama I."/>
            <person name="Baba T."/>
            <person name="Toyoda A."/>
            <person name="Fujiyama A."/>
            <person name="Naganuma T."/>
            <person name="Niki H."/>
        </authorList>
    </citation>
    <scope>NUCLEOTIDE SEQUENCE [LARGE SCALE GENOMIC DNA]</scope>
    <source>
        <strain evidence="2 3">KNC</strain>
    </source>
</reference>